<feature type="region of interest" description="Disordered" evidence="1">
    <location>
        <begin position="461"/>
        <end position="509"/>
    </location>
</feature>
<accession>A0A4V0NEB5</accession>
<feature type="compositionally biased region" description="Basic and acidic residues" evidence="1">
    <location>
        <begin position="341"/>
        <end position="359"/>
    </location>
</feature>
<dbReference type="Proteomes" id="UP000295781">
    <property type="component" value="Chromosome"/>
</dbReference>
<sequence>MVAAGDVWEGHELLNEERGMVRHFLARQLGDTRKLVWLHLREGARLDGGVFAEEIARLQRLSDEVPEVVRVLYGGVSGSVAWAASPVLSDATPLIEATRGHELGPTCLKVLIDIGDCLVRANELDAYHGALSPDRVFILGGDRYAITHFGFVRLFQLGAEEARQDPYGVAAPELFSGDRIGRRTDVYGFGTLMYELLCKRTFSTGIWPPSFPSEIPSRLQRMIKRSLDEDPWRRQVSVRKILAALTPFAREWEELGEPPETPFAHLFAAPSGSRRKPDEEAPILVEDEREPFASGEAGGRASDRPTPRPSDAPDTARSAPPRDARDHATHAASLAAPRPPDTPDTHKSAIPPRDARGETDAYALPIAPPSALELPDLDPLRPVPPTPSTPPPSPLLPVAPAPPPSTPRRSSGPPGRRLPARRLSAVLALAFLLGSSGALLLRWEQSPRSAAAPRLARVVQGAARRATVQPPPRPSDAPQAPPPVAHRSVAKRQAAFTRQAVKTPSKDGGHSDVCYGLVVCGQHQY</sequence>
<feature type="region of interest" description="Disordered" evidence="1">
    <location>
        <begin position="261"/>
        <end position="418"/>
    </location>
</feature>
<evidence type="ECO:0000313" key="4">
    <source>
        <dbReference type="Proteomes" id="UP000295781"/>
    </source>
</evidence>
<dbReference type="InterPro" id="IPR000719">
    <property type="entry name" value="Prot_kinase_dom"/>
</dbReference>
<dbReference type="OrthoDB" id="5506265at2"/>
<gene>
    <name evidence="3" type="ORF">SOCEGT47_061400</name>
</gene>
<feature type="compositionally biased region" description="Pro residues" evidence="1">
    <location>
        <begin position="381"/>
        <end position="406"/>
    </location>
</feature>
<feature type="compositionally biased region" description="Basic and acidic residues" evidence="1">
    <location>
        <begin position="320"/>
        <end position="329"/>
    </location>
</feature>
<dbReference type="Gene3D" id="1.10.510.10">
    <property type="entry name" value="Transferase(Phosphotransferase) domain 1"/>
    <property type="match status" value="1"/>
</dbReference>
<dbReference type="InterPro" id="IPR011009">
    <property type="entry name" value="Kinase-like_dom_sf"/>
</dbReference>
<proteinExistence type="predicted"/>
<evidence type="ECO:0000256" key="1">
    <source>
        <dbReference type="SAM" id="MobiDB-lite"/>
    </source>
</evidence>
<dbReference type="AlphaFoldDB" id="A0A4V0NEB5"/>
<evidence type="ECO:0000259" key="2">
    <source>
        <dbReference type="PROSITE" id="PS50011"/>
    </source>
</evidence>
<reference evidence="3 4" key="1">
    <citation type="submission" date="2015-09" db="EMBL/GenBank/DDBJ databases">
        <title>Sorangium comparison.</title>
        <authorList>
            <person name="Zaburannyi N."/>
            <person name="Bunk B."/>
            <person name="Overmann J."/>
            <person name="Mueller R."/>
        </authorList>
    </citation>
    <scope>NUCLEOTIDE SEQUENCE [LARGE SCALE GENOMIC DNA]</scope>
    <source>
        <strain evidence="3 4">So ceGT47</strain>
    </source>
</reference>
<feature type="compositionally biased region" description="Low complexity" evidence="1">
    <location>
        <begin position="407"/>
        <end position="418"/>
    </location>
</feature>
<dbReference type="GO" id="GO:0005524">
    <property type="term" value="F:ATP binding"/>
    <property type="evidence" value="ECO:0007669"/>
    <property type="project" value="InterPro"/>
</dbReference>
<name>A0A4V0NEB5_SORCE</name>
<protein>
    <recommendedName>
        <fullName evidence="2">Protein kinase domain-containing protein</fullName>
    </recommendedName>
</protein>
<dbReference type="SMART" id="SM00220">
    <property type="entry name" value="S_TKc"/>
    <property type="match status" value="1"/>
</dbReference>
<dbReference type="EMBL" id="CP012670">
    <property type="protein sequence ID" value="AUX25592.1"/>
    <property type="molecule type" value="Genomic_DNA"/>
</dbReference>
<dbReference type="GO" id="GO:0004672">
    <property type="term" value="F:protein kinase activity"/>
    <property type="evidence" value="ECO:0007669"/>
    <property type="project" value="InterPro"/>
</dbReference>
<dbReference type="SUPFAM" id="SSF56112">
    <property type="entry name" value="Protein kinase-like (PK-like)"/>
    <property type="match status" value="1"/>
</dbReference>
<evidence type="ECO:0000313" key="3">
    <source>
        <dbReference type="EMBL" id="AUX25592.1"/>
    </source>
</evidence>
<feature type="domain" description="Protein kinase" evidence="2">
    <location>
        <begin position="1"/>
        <end position="249"/>
    </location>
</feature>
<dbReference type="PROSITE" id="PS50011">
    <property type="entry name" value="PROTEIN_KINASE_DOM"/>
    <property type="match status" value="1"/>
</dbReference>
<organism evidence="3 4">
    <name type="scientific">Sorangium cellulosum</name>
    <name type="common">Polyangium cellulosum</name>
    <dbReference type="NCBI Taxonomy" id="56"/>
    <lineage>
        <taxon>Bacteria</taxon>
        <taxon>Pseudomonadati</taxon>
        <taxon>Myxococcota</taxon>
        <taxon>Polyangia</taxon>
        <taxon>Polyangiales</taxon>
        <taxon>Polyangiaceae</taxon>
        <taxon>Sorangium</taxon>
    </lineage>
</organism>
<feature type="compositionally biased region" description="Pro residues" evidence="1">
    <location>
        <begin position="469"/>
        <end position="484"/>
    </location>
</feature>